<keyword evidence="1" id="KW-0812">Transmembrane</keyword>
<evidence type="ECO:0000313" key="2">
    <source>
        <dbReference type="EMBL" id="SVC66318.1"/>
    </source>
</evidence>
<evidence type="ECO:0000256" key="1">
    <source>
        <dbReference type="SAM" id="Phobius"/>
    </source>
</evidence>
<dbReference type="EMBL" id="UINC01103721">
    <property type="protein sequence ID" value="SVC66318.1"/>
    <property type="molecule type" value="Genomic_DNA"/>
</dbReference>
<name>A0A382P0P7_9ZZZZ</name>
<gene>
    <name evidence="2" type="ORF">METZ01_LOCUS319172</name>
</gene>
<proteinExistence type="predicted"/>
<protein>
    <submittedName>
        <fullName evidence="2">Uncharacterized protein</fullName>
    </submittedName>
</protein>
<sequence length="154" mass="17910">MKKVSLDTRIQLMGMLGVIASLIFVGLEMRQSQRIAIADQQQGRAAIANDFITPFLENGLDFTTVFFNENPNHEFSQQDIAHRNIVQIHWFLFENDFYQYSQGLMDEPTWQAKLNGIKTIFDLCDVREIYKLREPTFSNEFKLVVQSLPDNCLE</sequence>
<reference evidence="2" key="1">
    <citation type="submission" date="2018-05" db="EMBL/GenBank/DDBJ databases">
        <authorList>
            <person name="Lanie J.A."/>
            <person name="Ng W.-L."/>
            <person name="Kazmierczak K.M."/>
            <person name="Andrzejewski T.M."/>
            <person name="Davidsen T.M."/>
            <person name="Wayne K.J."/>
            <person name="Tettelin H."/>
            <person name="Glass J.I."/>
            <person name="Rusch D."/>
            <person name="Podicherti R."/>
            <person name="Tsui H.-C.T."/>
            <person name="Winkler M.E."/>
        </authorList>
    </citation>
    <scope>NUCLEOTIDE SEQUENCE</scope>
</reference>
<organism evidence="2">
    <name type="scientific">marine metagenome</name>
    <dbReference type="NCBI Taxonomy" id="408172"/>
    <lineage>
        <taxon>unclassified sequences</taxon>
        <taxon>metagenomes</taxon>
        <taxon>ecological metagenomes</taxon>
    </lineage>
</organism>
<accession>A0A382P0P7</accession>
<dbReference type="AlphaFoldDB" id="A0A382P0P7"/>
<keyword evidence="1" id="KW-0472">Membrane</keyword>
<keyword evidence="1" id="KW-1133">Transmembrane helix</keyword>
<feature type="transmembrane region" description="Helical" evidence="1">
    <location>
        <begin position="12"/>
        <end position="29"/>
    </location>
</feature>